<name>A0A076EGA6_RHOOP</name>
<gene>
    <name evidence="5" type="ORF">EP51_05855</name>
</gene>
<dbReference type="GO" id="GO:0004812">
    <property type="term" value="F:aminoacyl-tRNA ligase activity"/>
    <property type="evidence" value="ECO:0007669"/>
    <property type="project" value="UniProtKB-KW"/>
</dbReference>
<dbReference type="eggNOG" id="ENOG5032RKK">
    <property type="taxonomic scope" value="Bacteria"/>
</dbReference>
<dbReference type="Gene3D" id="4.10.320.10">
    <property type="entry name" value="E3-binding domain"/>
    <property type="match status" value="1"/>
</dbReference>
<feature type="compositionally biased region" description="Basic and acidic residues" evidence="2">
    <location>
        <begin position="77"/>
        <end position="86"/>
    </location>
</feature>
<dbReference type="InterPro" id="IPR055370">
    <property type="entry name" value="Lsr2_DNA-bd"/>
</dbReference>
<reference evidence="5 6" key="1">
    <citation type="submission" date="2014-07" db="EMBL/GenBank/DDBJ databases">
        <title>Genome Sequence of Rhodococcus opacus Strain R7, a Biodegrader of Mono- and Polycyclic Aromatic Hydrocarbons.</title>
        <authorList>
            <person name="Di Gennaro P."/>
            <person name="Zampolli J."/>
            <person name="Presti I."/>
            <person name="Cappelletti M."/>
            <person name="D'Ursi P."/>
            <person name="Orro A."/>
            <person name="Mezzelani A."/>
            <person name="Milanesi L."/>
        </authorList>
    </citation>
    <scope>NUCLEOTIDE SEQUENCE [LARGE SCALE GENOMIC DNA]</scope>
    <source>
        <strain evidence="5 6">R7</strain>
    </source>
</reference>
<dbReference type="InterPro" id="IPR036625">
    <property type="entry name" value="E3-bd_dom_sf"/>
</dbReference>
<dbReference type="Pfam" id="PF11774">
    <property type="entry name" value="Lsr2"/>
    <property type="match status" value="1"/>
</dbReference>
<dbReference type="Proteomes" id="UP000028488">
    <property type="component" value="Chromosome"/>
</dbReference>
<sequence length="122" mass="13633">MARQIVVEHVDDIDGTPIAEGKGETIVFSVNGIDYEIDLSARNAKEFHKKLDHYIDHATKVGGRKNRSAGALTSGGEVKRKPVRRDRDHVRAVREWAQEQGYEVGVRGRIPTEITEAYNAAH</sequence>
<keyword evidence="5" id="KW-0030">Aminoacyl-tRNA synthetase</keyword>
<feature type="domain" description="Lsr2 dimerization" evidence="3">
    <location>
        <begin position="1"/>
        <end position="62"/>
    </location>
</feature>
<dbReference type="EMBL" id="CP008947">
    <property type="protein sequence ID" value="AII04143.1"/>
    <property type="molecule type" value="Genomic_DNA"/>
</dbReference>
<evidence type="ECO:0000256" key="2">
    <source>
        <dbReference type="SAM" id="MobiDB-lite"/>
    </source>
</evidence>
<dbReference type="InterPro" id="IPR024412">
    <property type="entry name" value="Lsr2_dim_dom"/>
</dbReference>
<feature type="domain" description="Lsr2 DNA-binding" evidence="4">
    <location>
        <begin position="86"/>
        <end position="121"/>
    </location>
</feature>
<dbReference type="Pfam" id="PF23359">
    <property type="entry name" value="Lsr2_DNA-bd"/>
    <property type="match status" value="1"/>
</dbReference>
<dbReference type="InterPro" id="IPR042261">
    <property type="entry name" value="Lsr2-like_dimerization"/>
</dbReference>
<evidence type="ECO:0000259" key="4">
    <source>
        <dbReference type="Pfam" id="PF23359"/>
    </source>
</evidence>
<dbReference type="RefSeq" id="WP_112302280.1">
    <property type="nucleotide sequence ID" value="NZ_CP008947.1"/>
</dbReference>
<evidence type="ECO:0000313" key="5">
    <source>
        <dbReference type="EMBL" id="AII04143.1"/>
    </source>
</evidence>
<accession>A0A076EGA6</accession>
<dbReference type="GO" id="GO:0016746">
    <property type="term" value="F:acyltransferase activity"/>
    <property type="evidence" value="ECO:0007669"/>
    <property type="project" value="InterPro"/>
</dbReference>
<evidence type="ECO:0000256" key="1">
    <source>
        <dbReference type="ARBA" id="ARBA00023125"/>
    </source>
</evidence>
<dbReference type="GO" id="GO:0003677">
    <property type="term" value="F:DNA binding"/>
    <property type="evidence" value="ECO:0007669"/>
    <property type="project" value="UniProtKB-KW"/>
</dbReference>
<dbReference type="AlphaFoldDB" id="A0A076EGA6"/>
<keyword evidence="1" id="KW-0238">DNA-binding</keyword>
<protein>
    <submittedName>
        <fullName evidence="5">Lysyl tRNA synthetase-like protein</fullName>
    </submittedName>
</protein>
<keyword evidence="5" id="KW-0436">Ligase</keyword>
<proteinExistence type="predicted"/>
<evidence type="ECO:0000259" key="3">
    <source>
        <dbReference type="Pfam" id="PF11774"/>
    </source>
</evidence>
<dbReference type="Gene3D" id="3.30.60.230">
    <property type="entry name" value="Lsr2, dimerization domain"/>
    <property type="match status" value="1"/>
</dbReference>
<organism evidence="5 6">
    <name type="scientific">Rhodococcus opacus</name>
    <name type="common">Nocardia opaca</name>
    <dbReference type="NCBI Taxonomy" id="37919"/>
    <lineage>
        <taxon>Bacteria</taxon>
        <taxon>Bacillati</taxon>
        <taxon>Actinomycetota</taxon>
        <taxon>Actinomycetes</taxon>
        <taxon>Mycobacteriales</taxon>
        <taxon>Nocardiaceae</taxon>
        <taxon>Rhodococcus</taxon>
    </lineage>
</organism>
<feature type="region of interest" description="Disordered" evidence="2">
    <location>
        <begin position="62"/>
        <end position="86"/>
    </location>
</feature>
<evidence type="ECO:0000313" key="6">
    <source>
        <dbReference type="Proteomes" id="UP000028488"/>
    </source>
</evidence>